<dbReference type="GO" id="GO:0022857">
    <property type="term" value="F:transmembrane transporter activity"/>
    <property type="evidence" value="ECO:0007669"/>
    <property type="project" value="InterPro"/>
</dbReference>
<dbReference type="GO" id="GO:0006865">
    <property type="term" value="P:amino acid transport"/>
    <property type="evidence" value="ECO:0007669"/>
    <property type="project" value="InterPro"/>
</dbReference>
<keyword evidence="3 6" id="KW-0812">Transmembrane</keyword>
<feature type="transmembrane region" description="Helical" evidence="6">
    <location>
        <begin position="51"/>
        <end position="73"/>
    </location>
</feature>
<reference evidence="7 8" key="1">
    <citation type="submission" date="2015-05" db="EMBL/GenBank/DDBJ databases">
        <title>Distinctive expansion of gene families associated with plant cell wall degradation and secondary metabolism in the genomes of grapevine trunk pathogens.</title>
        <authorList>
            <person name="Lawrence D.P."/>
            <person name="Travadon R."/>
            <person name="Rolshausen P.E."/>
            <person name="Baumgartner K."/>
        </authorList>
    </citation>
    <scope>NUCLEOTIDE SEQUENCE [LARGE SCALE GENOMIC DNA]</scope>
    <source>
        <strain evidence="7">UCRPC4</strain>
    </source>
</reference>
<organism evidence="7 8">
    <name type="scientific">Phaeomoniella chlamydospora</name>
    <name type="common">Phaeoacremonium chlamydosporum</name>
    <dbReference type="NCBI Taxonomy" id="158046"/>
    <lineage>
        <taxon>Eukaryota</taxon>
        <taxon>Fungi</taxon>
        <taxon>Dikarya</taxon>
        <taxon>Ascomycota</taxon>
        <taxon>Pezizomycotina</taxon>
        <taxon>Eurotiomycetes</taxon>
        <taxon>Chaetothyriomycetidae</taxon>
        <taxon>Phaeomoniellales</taxon>
        <taxon>Phaeomoniellaceae</taxon>
        <taxon>Phaeomoniella</taxon>
    </lineage>
</organism>
<evidence type="ECO:0000256" key="2">
    <source>
        <dbReference type="ARBA" id="ARBA00022448"/>
    </source>
</evidence>
<dbReference type="InterPro" id="IPR004840">
    <property type="entry name" value="Amino_acid_permease_CS"/>
</dbReference>
<comment type="subcellular location">
    <subcellularLocation>
        <location evidence="1">Membrane</location>
        <topology evidence="1">Multi-pass membrane protein</topology>
    </subcellularLocation>
</comment>
<feature type="transmembrane region" description="Helical" evidence="6">
    <location>
        <begin position="489"/>
        <end position="511"/>
    </location>
</feature>
<comment type="caution">
    <text evidence="7">The sequence shown here is derived from an EMBL/GenBank/DDBJ whole genome shotgun (WGS) entry which is preliminary data.</text>
</comment>
<proteinExistence type="predicted"/>
<evidence type="ECO:0000313" key="8">
    <source>
        <dbReference type="Proteomes" id="UP000053317"/>
    </source>
</evidence>
<dbReference type="PROSITE" id="PS00218">
    <property type="entry name" value="AMINO_ACID_PERMEASE_1"/>
    <property type="match status" value="1"/>
</dbReference>
<feature type="transmembrane region" description="Helical" evidence="6">
    <location>
        <begin position="457"/>
        <end position="477"/>
    </location>
</feature>
<dbReference type="EMBL" id="LCWF01000165">
    <property type="protein sequence ID" value="KKY16223.1"/>
    <property type="molecule type" value="Genomic_DNA"/>
</dbReference>
<evidence type="ECO:0000256" key="4">
    <source>
        <dbReference type="ARBA" id="ARBA00022989"/>
    </source>
</evidence>
<dbReference type="Gene3D" id="1.20.1740.10">
    <property type="entry name" value="Amino acid/polyamine transporter I"/>
    <property type="match status" value="1"/>
</dbReference>
<reference evidence="7 8" key="2">
    <citation type="submission" date="2015-05" db="EMBL/GenBank/DDBJ databases">
        <authorList>
            <person name="Morales-Cruz A."/>
            <person name="Amrine K.C."/>
            <person name="Cantu D."/>
        </authorList>
    </citation>
    <scope>NUCLEOTIDE SEQUENCE [LARGE SCALE GENOMIC DNA]</scope>
    <source>
        <strain evidence="7">UCRPC4</strain>
    </source>
</reference>
<evidence type="ECO:0000256" key="6">
    <source>
        <dbReference type="SAM" id="Phobius"/>
    </source>
</evidence>
<evidence type="ECO:0000256" key="3">
    <source>
        <dbReference type="ARBA" id="ARBA00022692"/>
    </source>
</evidence>
<evidence type="ECO:0000256" key="1">
    <source>
        <dbReference type="ARBA" id="ARBA00004141"/>
    </source>
</evidence>
<keyword evidence="5 6" id="KW-0472">Membrane</keyword>
<dbReference type="Proteomes" id="UP000053317">
    <property type="component" value="Unassembled WGS sequence"/>
</dbReference>
<feature type="transmembrane region" description="Helical" evidence="6">
    <location>
        <begin position="289"/>
        <end position="311"/>
    </location>
</feature>
<feature type="transmembrane region" description="Helical" evidence="6">
    <location>
        <begin position="391"/>
        <end position="409"/>
    </location>
</feature>
<evidence type="ECO:0000313" key="7">
    <source>
        <dbReference type="EMBL" id="KKY16223.1"/>
    </source>
</evidence>
<keyword evidence="2" id="KW-0813">Transport</keyword>
<dbReference type="PANTHER" id="PTHR45649:SF13">
    <property type="entry name" value="THIAMINE TRANSPORTER THI9"/>
    <property type="match status" value="1"/>
</dbReference>
<feature type="transmembrane region" description="Helical" evidence="6">
    <location>
        <begin position="172"/>
        <end position="191"/>
    </location>
</feature>
<keyword evidence="4 6" id="KW-1133">Transmembrane helix</keyword>
<keyword evidence="8" id="KW-1185">Reference proteome</keyword>
<dbReference type="Pfam" id="PF13520">
    <property type="entry name" value="AA_permease_2"/>
    <property type="match status" value="1"/>
</dbReference>
<dbReference type="OrthoDB" id="10054429at2759"/>
<gene>
    <name evidence="7" type="ORF">UCRPC4_g05986</name>
</gene>
<sequence>MSALDEKDNKISPVVSETVPTGKTWTKDEWTLAKLGYKQELVRGLGLFEGWASIFTSMNFVSGIPVLFGWVMYTGGPEAAFANWTMVGGLAVVVSFAMAEIAAGFPTAGGIYFWSYRLGGEEWGPFLAWMTAWWNWAGWVTVVPGVQQGATGFLLSALEIQYPNASVLGKGWFSWLLTSIGMLFAMAPNIWNQRVLKWYFRAAIIIYFVLFFLTWIWIPASVSPNFASKDEVFDRFVNGINGGSKKQASDPYCWTIGILFGAWVFYGFDASAHISEETVSASENVARSMWLATVSSWSLSVPLLILILFCIQDLDGIINGSYSNNWAEFLVQTVGKKGAVGILSVLWIDSTCATASCFMSAQRVTYAISRDNVLPGSKWFKQLTPEKRMPVHAGLLVYAISVILTTAVIGSEVAFTAITATATIATNFSYLIPIAARHTIGRNHFEPAPWNLGRFSVPIGIVASSYIGIECIVLLLPQYYPVTGQTLNYAPVCIGIVSVVSIVGWLFPVYGGRHWFKGPQKTITELEMNGAIMKDDM</sequence>
<protein>
    <submittedName>
        <fullName evidence="7">Putative thiamine transporter thi9</fullName>
    </submittedName>
</protein>
<accession>A0A0G2FWM8</accession>
<dbReference type="AlphaFoldDB" id="A0A0G2FWM8"/>
<dbReference type="PANTHER" id="PTHR45649">
    <property type="entry name" value="AMINO-ACID PERMEASE BAT1"/>
    <property type="match status" value="1"/>
</dbReference>
<evidence type="ECO:0000256" key="5">
    <source>
        <dbReference type="ARBA" id="ARBA00023136"/>
    </source>
</evidence>
<dbReference type="InterPro" id="IPR002293">
    <property type="entry name" value="AA/rel_permease1"/>
</dbReference>
<dbReference type="GO" id="GO:0016020">
    <property type="term" value="C:membrane"/>
    <property type="evidence" value="ECO:0007669"/>
    <property type="project" value="UniProtKB-SubCell"/>
</dbReference>
<dbReference type="PIRSF" id="PIRSF006060">
    <property type="entry name" value="AA_transporter"/>
    <property type="match status" value="1"/>
</dbReference>
<feature type="transmembrane region" description="Helical" evidence="6">
    <location>
        <begin position="85"/>
        <end position="114"/>
    </location>
</feature>
<feature type="transmembrane region" description="Helical" evidence="6">
    <location>
        <begin position="198"/>
        <end position="218"/>
    </location>
</feature>
<feature type="transmembrane region" description="Helical" evidence="6">
    <location>
        <begin position="415"/>
        <end position="436"/>
    </location>
</feature>
<name>A0A0G2FWM8_PHACM</name>